<name>A0A8C0JTE0_CANLU</name>
<keyword evidence="4" id="KW-0325">Glycoprotein</keyword>
<dbReference type="PROSITE" id="PS00022">
    <property type="entry name" value="EGF_1"/>
    <property type="match status" value="1"/>
</dbReference>
<evidence type="ECO:0000256" key="4">
    <source>
        <dbReference type="ARBA" id="ARBA00023180"/>
    </source>
</evidence>
<dbReference type="PROSITE" id="PS50026">
    <property type="entry name" value="EGF_3"/>
    <property type="match status" value="1"/>
</dbReference>
<evidence type="ECO:0000256" key="6">
    <source>
        <dbReference type="SAM" id="SignalP"/>
    </source>
</evidence>
<evidence type="ECO:0000256" key="5">
    <source>
        <dbReference type="PROSITE-ProRule" id="PRU00076"/>
    </source>
</evidence>
<feature type="chain" id="PRO_5034843363" description="EGF-like domain-containing protein" evidence="6">
    <location>
        <begin position="29"/>
        <end position="230"/>
    </location>
</feature>
<evidence type="ECO:0000259" key="7">
    <source>
        <dbReference type="PROSITE" id="PS50026"/>
    </source>
</evidence>
<protein>
    <recommendedName>
        <fullName evidence="7">EGF-like domain-containing protein</fullName>
    </recommendedName>
</protein>
<evidence type="ECO:0000256" key="3">
    <source>
        <dbReference type="ARBA" id="ARBA00023157"/>
    </source>
</evidence>
<dbReference type="GO" id="GO:0007165">
    <property type="term" value="P:signal transduction"/>
    <property type="evidence" value="ECO:0007669"/>
    <property type="project" value="UniProtKB-ARBA"/>
</dbReference>
<dbReference type="Gene3D" id="2.10.25.10">
    <property type="entry name" value="Laminin"/>
    <property type="match status" value="1"/>
</dbReference>
<feature type="disulfide bond" evidence="5">
    <location>
        <begin position="102"/>
        <end position="111"/>
    </location>
</feature>
<accession>A0A8C0JTE0</accession>
<keyword evidence="6" id="KW-0732">Signal</keyword>
<evidence type="ECO:0000256" key="2">
    <source>
        <dbReference type="ARBA" id="ARBA00022536"/>
    </source>
</evidence>
<keyword evidence="9" id="KW-1185">Reference proteome</keyword>
<evidence type="ECO:0000256" key="1">
    <source>
        <dbReference type="ARBA" id="ARBA00007384"/>
    </source>
</evidence>
<dbReference type="Proteomes" id="UP000694391">
    <property type="component" value="Unplaced"/>
</dbReference>
<keyword evidence="2 5" id="KW-0245">EGF-like domain</keyword>
<dbReference type="InterPro" id="IPR000742">
    <property type="entry name" value="EGF"/>
</dbReference>
<dbReference type="AlphaFoldDB" id="A0A8C0JTE0"/>
<keyword evidence="3 5" id="KW-1015">Disulfide bond</keyword>
<sequence>HPWRKHVIFRKLLFFVSLALWNIHLGNNSHREEINNATTQKLQQKTLNWTLNNLGEVNGNGDGWRPQDTRPYFHAFQDLGASSPPRCCRNGGTCVLGSFCVCPDPFTGRYCEHDQRHSECGALMHGAWTFRGCRLCRCVFAALHCLPRQTPGSCGKETHVLCTQSTHAVDVPTPHQHHLLNCEIRRTLEQDRNRHGWPGAIRAKQTLLQRRKIPCNHSPGLPRILKARRV</sequence>
<organism evidence="8 9">
    <name type="scientific">Canis lupus dingo</name>
    <name type="common">dingo</name>
    <dbReference type="NCBI Taxonomy" id="286419"/>
    <lineage>
        <taxon>Eukaryota</taxon>
        <taxon>Metazoa</taxon>
        <taxon>Chordata</taxon>
        <taxon>Craniata</taxon>
        <taxon>Vertebrata</taxon>
        <taxon>Euteleostomi</taxon>
        <taxon>Mammalia</taxon>
        <taxon>Eutheria</taxon>
        <taxon>Laurasiatheria</taxon>
        <taxon>Carnivora</taxon>
        <taxon>Caniformia</taxon>
        <taxon>Canidae</taxon>
        <taxon>Canis</taxon>
    </lineage>
</organism>
<reference evidence="8" key="1">
    <citation type="submission" date="2025-08" db="UniProtKB">
        <authorList>
            <consortium name="Ensembl"/>
        </authorList>
    </citation>
    <scope>IDENTIFICATION</scope>
</reference>
<reference evidence="8" key="2">
    <citation type="submission" date="2025-09" db="UniProtKB">
        <authorList>
            <consortium name="Ensembl"/>
        </authorList>
    </citation>
    <scope>IDENTIFICATION</scope>
</reference>
<dbReference type="GeneTree" id="ENSGT00940000162302"/>
<dbReference type="FunFam" id="2.10.25.10:FF:000421">
    <property type="entry name" value="Teratocarcinoma-derived growth factor"/>
    <property type="match status" value="1"/>
</dbReference>
<dbReference type="CDD" id="cd00054">
    <property type="entry name" value="EGF_CA"/>
    <property type="match status" value="1"/>
</dbReference>
<feature type="domain" description="EGF-like" evidence="7">
    <location>
        <begin position="83"/>
        <end position="112"/>
    </location>
</feature>
<evidence type="ECO:0000313" key="9">
    <source>
        <dbReference type="Proteomes" id="UP000694391"/>
    </source>
</evidence>
<dbReference type="Pfam" id="PF09443">
    <property type="entry name" value="CFC"/>
    <property type="match status" value="1"/>
</dbReference>
<dbReference type="InterPro" id="IPR019011">
    <property type="entry name" value="Cryptic/Cripto_CFC-dom"/>
</dbReference>
<dbReference type="SUPFAM" id="SSF57196">
    <property type="entry name" value="EGF/Laminin"/>
    <property type="match status" value="2"/>
</dbReference>
<comment type="caution">
    <text evidence="5">Lacks conserved residue(s) required for the propagation of feature annotation.</text>
</comment>
<proteinExistence type="inferred from homology"/>
<comment type="similarity">
    <text evidence="1">Belongs to the EGF-CFC (Cripto-1/FRL1/Cryptic) family.</text>
</comment>
<feature type="signal peptide" evidence="6">
    <location>
        <begin position="1"/>
        <end position="28"/>
    </location>
</feature>
<dbReference type="PROSITE" id="PS01186">
    <property type="entry name" value="EGF_2"/>
    <property type="match status" value="1"/>
</dbReference>
<evidence type="ECO:0000313" key="8">
    <source>
        <dbReference type="Ensembl" id="ENSCAFP00020005337.1"/>
    </source>
</evidence>
<dbReference type="Ensembl" id="ENSCAFT00020006184.1">
    <property type="protein sequence ID" value="ENSCAFP00020005337.1"/>
    <property type="gene ID" value="ENSCAFG00020004379.1"/>
</dbReference>